<dbReference type="Gene3D" id="1.10.10.10">
    <property type="entry name" value="Winged helix-like DNA-binding domain superfamily/Winged helix DNA-binding domain"/>
    <property type="match status" value="2"/>
</dbReference>
<keyword evidence="1" id="KW-1133">Transmembrane helix</keyword>
<dbReference type="KEGG" id="mbu:Mbur_1817"/>
<evidence type="ECO:0000259" key="2">
    <source>
        <dbReference type="Pfam" id="PF01022"/>
    </source>
</evidence>
<feature type="transmembrane region" description="Helical" evidence="1">
    <location>
        <begin position="53"/>
        <end position="74"/>
    </location>
</feature>
<dbReference type="Pfam" id="PF13412">
    <property type="entry name" value="HTH_24"/>
    <property type="match status" value="1"/>
</dbReference>
<dbReference type="PANTHER" id="PTHR36216:SF1">
    <property type="entry name" value="HTH ARSR-TYPE DOMAIN-CONTAINING PROTEIN"/>
    <property type="match status" value="1"/>
</dbReference>
<dbReference type="PANTHER" id="PTHR36216">
    <property type="entry name" value="TRANSCRIPTIONAL REGULATOR, TRMB"/>
    <property type="match status" value="1"/>
</dbReference>
<evidence type="ECO:0000313" key="3">
    <source>
        <dbReference type="EMBL" id="ABE52703.1"/>
    </source>
</evidence>
<evidence type="ECO:0000313" key="4">
    <source>
        <dbReference type="Proteomes" id="UP000001979"/>
    </source>
</evidence>
<protein>
    <submittedName>
        <fullName evidence="3">ArsR family transcriptional regulator</fullName>
    </submittedName>
</protein>
<accession>Q12V23</accession>
<feature type="domain" description="HTH arsR-type" evidence="2">
    <location>
        <begin position="87"/>
        <end position="126"/>
    </location>
</feature>
<dbReference type="STRING" id="259564.Mbur_1817"/>
<keyword evidence="1" id="KW-0472">Membrane</keyword>
<keyword evidence="4" id="KW-1185">Reference proteome</keyword>
<dbReference type="HOGENOM" id="CLU_084118_1_0_2"/>
<dbReference type="Pfam" id="PF01022">
    <property type="entry name" value="HTH_5"/>
    <property type="match status" value="1"/>
</dbReference>
<dbReference type="EMBL" id="CP000300">
    <property type="protein sequence ID" value="ABE52703.1"/>
    <property type="molecule type" value="Genomic_DNA"/>
</dbReference>
<dbReference type="AlphaFoldDB" id="Q12V23"/>
<sequence>MRKLWTLFLLFTLVCSSTLATASEYEIILDPDPEMDMYRGGATTTLSFWELPLSLQAVYISGLLGASLVVYKFLPLLLGRIKQKYENPNRDRILYYITTNPGSTISDIEKALGMKRSNVRYHLKVLQFNNKITRLEKGKLVLLFKNSCKYTATEKKIIFFLRNDTGKSILIYILHKPGITNQDLTQTFHLDKGTVHWHINDMYNEGLVDFENDGKYKRYFINPAIEVDLKKAISESEPAISAS</sequence>
<dbReference type="GeneID" id="3997944"/>
<dbReference type="SUPFAM" id="SSF46785">
    <property type="entry name" value="Winged helix' DNA-binding domain"/>
    <property type="match status" value="2"/>
</dbReference>
<proteinExistence type="predicted"/>
<organism evidence="3 4">
    <name type="scientific">Methanococcoides burtonii (strain DSM 6242 / NBRC 107633 / OCM 468 / ACE-M)</name>
    <dbReference type="NCBI Taxonomy" id="259564"/>
    <lineage>
        <taxon>Archaea</taxon>
        <taxon>Methanobacteriati</taxon>
        <taxon>Methanobacteriota</taxon>
        <taxon>Stenosarchaea group</taxon>
        <taxon>Methanomicrobia</taxon>
        <taxon>Methanosarcinales</taxon>
        <taxon>Methanosarcinaceae</taxon>
        <taxon>Methanococcoides</taxon>
    </lineage>
</organism>
<dbReference type="CDD" id="cd00090">
    <property type="entry name" value="HTH_ARSR"/>
    <property type="match status" value="2"/>
</dbReference>
<dbReference type="GO" id="GO:0003700">
    <property type="term" value="F:DNA-binding transcription factor activity"/>
    <property type="evidence" value="ECO:0007669"/>
    <property type="project" value="InterPro"/>
</dbReference>
<name>Q12V23_METBU</name>
<dbReference type="RefSeq" id="WP_011499846.1">
    <property type="nucleotide sequence ID" value="NC_007955.1"/>
</dbReference>
<gene>
    <name evidence="3" type="ordered locus">Mbur_1817</name>
</gene>
<dbReference type="InterPro" id="IPR036388">
    <property type="entry name" value="WH-like_DNA-bd_sf"/>
</dbReference>
<dbReference type="InterPro" id="IPR036390">
    <property type="entry name" value="WH_DNA-bd_sf"/>
</dbReference>
<dbReference type="OrthoDB" id="28610at2157"/>
<reference evidence="4" key="1">
    <citation type="journal article" date="2009" name="ISME J.">
        <title>The genome sequence of the psychrophilic archaeon, Methanococcoides burtonii: the role of genome evolution in cold adaptation.</title>
        <authorList>
            <person name="Allen M.A."/>
            <person name="Lauro F.M."/>
            <person name="Williams T.J."/>
            <person name="Burg D."/>
            <person name="Siddiqui K.S."/>
            <person name="De Francisci D."/>
            <person name="Chong K.W."/>
            <person name="Pilak O."/>
            <person name="Chew H.H."/>
            <person name="De Maere M.Z."/>
            <person name="Ting L."/>
            <person name="Katrib M."/>
            <person name="Ng C."/>
            <person name="Sowers K.R."/>
            <person name="Galperin M.Y."/>
            <person name="Anderson I.J."/>
            <person name="Ivanova N."/>
            <person name="Dalin E."/>
            <person name="Martinez M."/>
            <person name="Lapidus A."/>
            <person name="Hauser L."/>
            <person name="Land M."/>
            <person name="Thomas T."/>
            <person name="Cavicchioli R."/>
        </authorList>
    </citation>
    <scope>NUCLEOTIDE SEQUENCE [LARGE SCALE GENOMIC DNA]</scope>
    <source>
        <strain evidence="4">DSM 6242 / NBRC 107633 / OCM 468 / ACE-M</strain>
    </source>
</reference>
<dbReference type="InterPro" id="IPR011991">
    <property type="entry name" value="ArsR-like_HTH"/>
</dbReference>
<dbReference type="InterPro" id="IPR001845">
    <property type="entry name" value="HTH_ArsR_DNA-bd_dom"/>
</dbReference>
<evidence type="ECO:0000256" key="1">
    <source>
        <dbReference type="SAM" id="Phobius"/>
    </source>
</evidence>
<keyword evidence="1" id="KW-0812">Transmembrane</keyword>
<dbReference type="Proteomes" id="UP000001979">
    <property type="component" value="Chromosome"/>
</dbReference>